<protein>
    <submittedName>
        <fullName evidence="1">Uncharacterized protein</fullName>
    </submittedName>
</protein>
<evidence type="ECO:0000313" key="1">
    <source>
        <dbReference type="EMBL" id="CAG6735669.1"/>
    </source>
</evidence>
<name>A0A8D8YVN9_9HEMI</name>
<sequence length="184" mass="21326">MSRFYCNQEFIKPSYWSRISTKCLPECCVITVNTTSISKMNLPLYTLLFYLTCHASKATDLSVELNKAYTSKQSKPISNVNMILDRFCNFLQLKTSTVKTAMPTKYFLFKFHSMSTEFPVHMKYHKQLQTNLESAVINLTQKGFHADYFARNLLVKNKTEVHLGFLKALITQVKTLFPADYFPD</sequence>
<reference evidence="1" key="1">
    <citation type="submission" date="2021-05" db="EMBL/GenBank/DDBJ databases">
        <authorList>
            <person name="Alioto T."/>
            <person name="Alioto T."/>
            <person name="Gomez Garrido J."/>
        </authorList>
    </citation>
    <scope>NUCLEOTIDE SEQUENCE</scope>
</reference>
<dbReference type="EMBL" id="HBUF01396460">
    <property type="protein sequence ID" value="CAG6735669.1"/>
    <property type="molecule type" value="Transcribed_RNA"/>
</dbReference>
<proteinExistence type="predicted"/>
<accession>A0A8D8YVN9</accession>
<organism evidence="1">
    <name type="scientific">Cacopsylla melanoneura</name>
    <dbReference type="NCBI Taxonomy" id="428564"/>
    <lineage>
        <taxon>Eukaryota</taxon>
        <taxon>Metazoa</taxon>
        <taxon>Ecdysozoa</taxon>
        <taxon>Arthropoda</taxon>
        <taxon>Hexapoda</taxon>
        <taxon>Insecta</taxon>
        <taxon>Pterygota</taxon>
        <taxon>Neoptera</taxon>
        <taxon>Paraneoptera</taxon>
        <taxon>Hemiptera</taxon>
        <taxon>Sternorrhyncha</taxon>
        <taxon>Psylloidea</taxon>
        <taxon>Psyllidae</taxon>
        <taxon>Psyllinae</taxon>
        <taxon>Cacopsylla</taxon>
    </lineage>
</organism>
<dbReference type="AlphaFoldDB" id="A0A8D8YVN9"/>